<keyword evidence="2" id="KW-0560">Oxidoreductase</keyword>
<dbReference type="Gene3D" id="3.40.50.720">
    <property type="entry name" value="NAD(P)-binding Rossmann-like Domain"/>
    <property type="match status" value="1"/>
</dbReference>
<feature type="domain" description="Enoyl reductase (ER)" evidence="3">
    <location>
        <begin position="32"/>
        <end position="363"/>
    </location>
</feature>
<dbReference type="EMBL" id="CDHK01000002">
    <property type="protein sequence ID" value="CEJ55397.1"/>
    <property type="molecule type" value="Genomic_DNA"/>
</dbReference>
<keyword evidence="5" id="KW-1185">Reference proteome</keyword>
<dbReference type="CDD" id="cd08249">
    <property type="entry name" value="enoyl_reductase_like"/>
    <property type="match status" value="1"/>
</dbReference>
<dbReference type="InterPro" id="IPR013149">
    <property type="entry name" value="ADH-like_C"/>
</dbReference>
<dbReference type="InterPro" id="IPR011032">
    <property type="entry name" value="GroES-like_sf"/>
</dbReference>
<dbReference type="GO" id="GO:0016651">
    <property type="term" value="F:oxidoreductase activity, acting on NAD(P)H"/>
    <property type="evidence" value="ECO:0007669"/>
    <property type="project" value="InterPro"/>
</dbReference>
<protein>
    <recommendedName>
        <fullName evidence="3">Enoyl reductase (ER) domain-containing protein</fullName>
    </recommendedName>
</protein>
<dbReference type="STRING" id="104259.A0A0F7THK8"/>
<proteinExistence type="inferred from homology"/>
<dbReference type="AlphaFoldDB" id="A0A0F7THK8"/>
<evidence type="ECO:0000256" key="2">
    <source>
        <dbReference type="ARBA" id="ARBA00023002"/>
    </source>
</evidence>
<reference evidence="5" key="1">
    <citation type="journal article" date="2015" name="Genome Announc.">
        <title>Draft genome sequence of the fungus Penicillium brasilianum MG11.</title>
        <authorList>
            <person name="Horn F."/>
            <person name="Linde J."/>
            <person name="Mattern D.J."/>
            <person name="Walther G."/>
            <person name="Guthke R."/>
            <person name="Brakhage A.A."/>
            <person name="Valiante V."/>
        </authorList>
    </citation>
    <scope>NUCLEOTIDE SEQUENCE [LARGE SCALE GENOMIC DNA]</scope>
    <source>
        <strain evidence="5">MG11</strain>
    </source>
</reference>
<evidence type="ECO:0000256" key="1">
    <source>
        <dbReference type="ARBA" id="ARBA00008072"/>
    </source>
</evidence>
<dbReference type="SUPFAM" id="SSF51735">
    <property type="entry name" value="NAD(P)-binding Rossmann-fold domains"/>
    <property type="match status" value="1"/>
</dbReference>
<organism evidence="4 5">
    <name type="scientific">Penicillium brasilianum</name>
    <dbReference type="NCBI Taxonomy" id="104259"/>
    <lineage>
        <taxon>Eukaryota</taxon>
        <taxon>Fungi</taxon>
        <taxon>Dikarya</taxon>
        <taxon>Ascomycota</taxon>
        <taxon>Pezizomycotina</taxon>
        <taxon>Eurotiomycetes</taxon>
        <taxon>Eurotiomycetidae</taxon>
        <taxon>Eurotiales</taxon>
        <taxon>Aspergillaceae</taxon>
        <taxon>Penicillium</taxon>
    </lineage>
</organism>
<comment type="similarity">
    <text evidence="1">Belongs to the zinc-containing alcohol dehydrogenase family.</text>
</comment>
<evidence type="ECO:0000313" key="5">
    <source>
        <dbReference type="Proteomes" id="UP000042958"/>
    </source>
</evidence>
<dbReference type="OrthoDB" id="2308815at2759"/>
<accession>A0A0F7THK8</accession>
<dbReference type="InterPro" id="IPR036291">
    <property type="entry name" value="NAD(P)-bd_dom_sf"/>
</dbReference>
<dbReference type="Pfam" id="PF08240">
    <property type="entry name" value="ADH_N"/>
    <property type="match status" value="1"/>
</dbReference>
<dbReference type="PANTHER" id="PTHR45348">
    <property type="entry name" value="HYPOTHETICAL OXIDOREDUCTASE (EUROFUNG)"/>
    <property type="match status" value="1"/>
</dbReference>
<evidence type="ECO:0000313" key="4">
    <source>
        <dbReference type="EMBL" id="CEJ55397.1"/>
    </source>
</evidence>
<dbReference type="InterPro" id="IPR047122">
    <property type="entry name" value="Trans-enoyl_RdTase-like"/>
</dbReference>
<evidence type="ECO:0000259" key="3">
    <source>
        <dbReference type="SMART" id="SM00829"/>
    </source>
</evidence>
<dbReference type="PANTHER" id="PTHR45348:SF7">
    <property type="entry name" value="ZINC BINDING OXIDOREDUCTASE, PUTATIVE-RELATED"/>
    <property type="match status" value="1"/>
</dbReference>
<dbReference type="Pfam" id="PF00107">
    <property type="entry name" value="ADH_zinc_N"/>
    <property type="match status" value="1"/>
</dbReference>
<dbReference type="SMART" id="SM00829">
    <property type="entry name" value="PKS_ER"/>
    <property type="match status" value="1"/>
</dbReference>
<dbReference type="SUPFAM" id="SSF50129">
    <property type="entry name" value="GroES-like"/>
    <property type="match status" value="1"/>
</dbReference>
<dbReference type="InterPro" id="IPR013154">
    <property type="entry name" value="ADH-like_N"/>
</dbReference>
<name>A0A0F7THK8_PENBI</name>
<dbReference type="InterPro" id="IPR020843">
    <property type="entry name" value="ER"/>
</dbReference>
<gene>
    <name evidence="4" type="ORF">PMG11_01659</name>
</gene>
<dbReference type="Gene3D" id="3.90.180.10">
    <property type="entry name" value="Medium-chain alcohol dehydrogenases, catalytic domain"/>
    <property type="match status" value="1"/>
</dbReference>
<dbReference type="Proteomes" id="UP000042958">
    <property type="component" value="Unassembled WGS sequence"/>
</dbReference>
<sequence length="366" mass="39460">MADQIPKNMKALVADRSIVSRLFNYSCGHSSGDGVKIHTIPVPEIHDNEILVRVGSVALNPTDFKHIDVVAPRGAIIGCDYSGTVARVGAKAPGHWQVGDRVAGFIHGGLYPDRGSFAEYLKIPGDLAWKVPPSISDEEAATFGVSAVTAMLALNARLGVPWLDSGKSQGRKDTPIFIYSGSTAAGLYSIQLAKLAGLKVVTTASPKSHDLVKQYGADDVFDYRSPTAVEDIIRAYPNIDRALDCFSEGSSTKFCADVVRKSRGWVVTLLDTGKKDLDGVTVDFMLGYTVFNAEFQWLPPLGPKFPRVPSDNEALRRFYASLPEVAPKLKTPPLKRIDGGLENLATGLDMLRQGKVSGAKLVATIF</sequence>